<gene>
    <name evidence="1" type="ORF">F9K24_10370</name>
</gene>
<protein>
    <submittedName>
        <fullName evidence="1">Addiction module protein</fullName>
    </submittedName>
</protein>
<accession>A0A833M1X7</accession>
<comment type="caution">
    <text evidence="1">The sequence shown here is derived from an EMBL/GenBank/DDBJ whole genome shotgun (WGS) entry which is preliminary data.</text>
</comment>
<dbReference type="Pfam" id="PF09720">
    <property type="entry name" value="Unstab_antitox"/>
    <property type="match status" value="1"/>
</dbReference>
<dbReference type="AlphaFoldDB" id="A0A833M1X7"/>
<reference evidence="1 2" key="1">
    <citation type="submission" date="2019-10" db="EMBL/GenBank/DDBJ databases">
        <title>Extracellular Electron Transfer in a Candidatus Methanoperedens spp. Enrichment Culture.</title>
        <authorList>
            <person name="Berger S."/>
            <person name="Rangel Shaw D."/>
            <person name="Berben T."/>
            <person name="In 'T Zandt M."/>
            <person name="Frank J."/>
            <person name="Reimann J."/>
            <person name="Jetten M.S.M."/>
            <person name="Welte C.U."/>
        </authorList>
    </citation>
    <scope>NUCLEOTIDE SEQUENCE [LARGE SCALE GENOMIC DNA]</scope>
    <source>
        <strain evidence="1">SB12</strain>
    </source>
</reference>
<organism evidence="1 2">
    <name type="scientific">Leptonema illini</name>
    <dbReference type="NCBI Taxonomy" id="183"/>
    <lineage>
        <taxon>Bacteria</taxon>
        <taxon>Pseudomonadati</taxon>
        <taxon>Spirochaetota</taxon>
        <taxon>Spirochaetia</taxon>
        <taxon>Leptospirales</taxon>
        <taxon>Leptospiraceae</taxon>
        <taxon>Leptonema</taxon>
    </lineage>
</organism>
<proteinExistence type="predicted"/>
<evidence type="ECO:0000313" key="2">
    <source>
        <dbReference type="Proteomes" id="UP000460298"/>
    </source>
</evidence>
<dbReference type="EMBL" id="WBUI01000008">
    <property type="protein sequence ID" value="KAB2932774.1"/>
    <property type="molecule type" value="Genomic_DNA"/>
</dbReference>
<sequence>MAMAKMTLEEARKVVHALSPEDREILAIELGLEMGKGDPEIEKSWLEEADRRWQAIENGSVKTIPGHVARSEVRALINERD</sequence>
<dbReference type="InterPro" id="IPR013406">
    <property type="entry name" value="CHP02574_addiction_mod"/>
</dbReference>
<dbReference type="Proteomes" id="UP000460298">
    <property type="component" value="Unassembled WGS sequence"/>
</dbReference>
<name>A0A833M1X7_9LEPT</name>
<evidence type="ECO:0000313" key="1">
    <source>
        <dbReference type="EMBL" id="KAB2932774.1"/>
    </source>
</evidence>